<feature type="binding site" evidence="12">
    <location>
        <position position="90"/>
    </location>
    <ligand>
        <name>Mg(2+)</name>
        <dbReference type="ChEBI" id="CHEBI:18420"/>
    </ligand>
</feature>
<dbReference type="InterPro" id="IPR000092">
    <property type="entry name" value="Polyprenyl_synt"/>
</dbReference>
<dbReference type="InterPro" id="IPR008949">
    <property type="entry name" value="Isoprenoid_synthase_dom_sf"/>
</dbReference>
<dbReference type="HAMAP" id="MF_00202">
    <property type="entry name" value="Idi"/>
    <property type="match status" value="1"/>
</dbReference>
<dbReference type="InterPro" id="IPR000086">
    <property type="entry name" value="NUDIX_hydrolase_dom"/>
</dbReference>
<evidence type="ECO:0000256" key="3">
    <source>
        <dbReference type="ARBA" id="ARBA00007579"/>
    </source>
</evidence>
<dbReference type="KEGG" id="serj:SGUI_1799"/>
<keyword evidence="5 12" id="KW-0963">Cytoplasm</keyword>
<evidence type="ECO:0000313" key="15">
    <source>
        <dbReference type="Proteomes" id="UP000092482"/>
    </source>
</evidence>
<keyword evidence="8 12" id="KW-0460">Magnesium</keyword>
<dbReference type="GO" id="GO:0046872">
    <property type="term" value="F:metal ion binding"/>
    <property type="evidence" value="ECO:0007669"/>
    <property type="project" value="UniProtKB-KW"/>
</dbReference>
<dbReference type="GO" id="GO:0050992">
    <property type="term" value="P:dimethylallyl diphosphate biosynthetic process"/>
    <property type="evidence" value="ECO:0007669"/>
    <property type="project" value="UniProtKB-UniRule"/>
</dbReference>
<comment type="function">
    <text evidence="12">Catalyzes the 1,3-allylic rearrangement of the homoallylic substrate isopentenyl (IPP) to its highly electrophilic allylic isomer, dimethylallyl diphosphate (DMAPP).</text>
</comment>
<dbReference type="SUPFAM" id="SSF48576">
    <property type="entry name" value="Terpenoid synthases"/>
    <property type="match status" value="1"/>
</dbReference>
<dbReference type="AlphaFoldDB" id="A0A1B1NCU8"/>
<dbReference type="PATRIC" id="fig|1758689.4.peg.1863"/>
<dbReference type="SFLD" id="SFLDS00005">
    <property type="entry name" value="Isoprenoid_Synthase_Type_I"/>
    <property type="match status" value="1"/>
</dbReference>
<feature type="binding site" evidence="12">
    <location>
        <position position="119"/>
    </location>
    <ligand>
        <name>Mn(2+)</name>
        <dbReference type="ChEBI" id="CHEBI:29035"/>
    </ligand>
</feature>
<dbReference type="Pfam" id="PF00293">
    <property type="entry name" value="NUDIX"/>
    <property type="match status" value="1"/>
</dbReference>
<dbReference type="UniPathway" id="UPA00059">
    <property type="reaction ID" value="UER00104"/>
</dbReference>
<dbReference type="SUPFAM" id="SSF55811">
    <property type="entry name" value="Nudix"/>
    <property type="match status" value="1"/>
</dbReference>
<dbReference type="InterPro" id="IPR011876">
    <property type="entry name" value="IsopentenylPP_isomerase_typ1"/>
</dbReference>
<keyword evidence="10 12" id="KW-0414">Isoprene biosynthesis</keyword>
<feature type="active site" evidence="12">
    <location>
        <position position="119"/>
    </location>
</feature>
<reference evidence="14 15" key="1">
    <citation type="submission" date="2016-03" db="EMBL/GenBank/DDBJ databases">
        <title>Shallow-sea hydrothermal system.</title>
        <authorList>
            <person name="Tang K."/>
        </authorList>
    </citation>
    <scope>NUCLEOTIDE SEQUENCE [LARGE SCALE GENOMIC DNA]</scope>
    <source>
        <strain evidence="14 15">JLT9</strain>
    </source>
</reference>
<dbReference type="PANTHER" id="PTHR12001">
    <property type="entry name" value="GERANYLGERANYL PYROPHOSPHATE SYNTHASE"/>
    <property type="match status" value="1"/>
</dbReference>
<proteinExistence type="inferred from homology"/>
<dbReference type="GO" id="GO:0004659">
    <property type="term" value="F:prenyltransferase activity"/>
    <property type="evidence" value="ECO:0007669"/>
    <property type="project" value="InterPro"/>
</dbReference>
<dbReference type="GO" id="GO:0005737">
    <property type="term" value="C:cytoplasm"/>
    <property type="evidence" value="ECO:0007669"/>
    <property type="project" value="UniProtKB-SubCell"/>
</dbReference>
<feature type="domain" description="Nudix hydrolase" evidence="13">
    <location>
        <begin position="33"/>
        <end position="167"/>
    </location>
</feature>
<evidence type="ECO:0000256" key="2">
    <source>
        <dbReference type="ARBA" id="ARBA00006706"/>
    </source>
</evidence>
<evidence type="ECO:0000256" key="6">
    <source>
        <dbReference type="ARBA" id="ARBA00022679"/>
    </source>
</evidence>
<gene>
    <name evidence="12" type="primary">idi</name>
    <name evidence="14" type="ORF">SGUI_1799</name>
</gene>
<keyword evidence="11 12" id="KW-0413">Isomerase</keyword>
<dbReference type="GO" id="GO:0008299">
    <property type="term" value="P:isoprenoid biosynthetic process"/>
    <property type="evidence" value="ECO:0007669"/>
    <property type="project" value="UniProtKB-UniRule"/>
</dbReference>
<keyword evidence="9 12" id="KW-0464">Manganese</keyword>
<comment type="pathway">
    <text evidence="1 12">Isoprenoid biosynthesis; dimethylallyl diphosphate biosynthesis; dimethylallyl diphosphate from isopentenyl diphosphate: step 1/1.</text>
</comment>
<dbReference type="NCBIfam" id="TIGR02150">
    <property type="entry name" value="IPP_isom_1"/>
    <property type="match status" value="1"/>
</dbReference>
<dbReference type="STRING" id="1758689.SGUI_1799"/>
<dbReference type="Proteomes" id="UP000092482">
    <property type="component" value="Chromosome"/>
</dbReference>
<feature type="binding site" evidence="12">
    <location>
        <position position="28"/>
    </location>
    <ligand>
        <name>Mn(2+)</name>
        <dbReference type="ChEBI" id="CHEBI:29035"/>
    </ligand>
</feature>
<feature type="binding site" evidence="12">
    <location>
        <position position="117"/>
    </location>
    <ligand>
        <name>Mn(2+)</name>
        <dbReference type="ChEBI" id="CHEBI:29035"/>
    </ligand>
</feature>
<keyword evidence="15" id="KW-1185">Reference proteome</keyword>
<dbReference type="CDD" id="cd00685">
    <property type="entry name" value="Trans_IPPS_HT"/>
    <property type="match status" value="1"/>
</dbReference>
<evidence type="ECO:0000256" key="10">
    <source>
        <dbReference type="ARBA" id="ARBA00023229"/>
    </source>
</evidence>
<name>A0A1B1NCU8_9MICO</name>
<keyword evidence="7 12" id="KW-0479">Metal-binding</keyword>
<dbReference type="PROSITE" id="PS51462">
    <property type="entry name" value="NUDIX"/>
    <property type="match status" value="1"/>
</dbReference>
<evidence type="ECO:0000259" key="13">
    <source>
        <dbReference type="PROSITE" id="PS51462"/>
    </source>
</evidence>
<evidence type="ECO:0000256" key="9">
    <source>
        <dbReference type="ARBA" id="ARBA00023211"/>
    </source>
</evidence>
<evidence type="ECO:0000256" key="11">
    <source>
        <dbReference type="ARBA" id="ARBA00023235"/>
    </source>
</evidence>
<dbReference type="PROSITE" id="PS00723">
    <property type="entry name" value="POLYPRENYL_SYNTHASE_1"/>
    <property type="match status" value="1"/>
</dbReference>
<evidence type="ECO:0000256" key="4">
    <source>
        <dbReference type="ARBA" id="ARBA00012057"/>
    </source>
</evidence>
<comment type="cofactor">
    <cofactor evidence="12">
        <name>Mn(2+)</name>
        <dbReference type="ChEBI" id="CHEBI:29035"/>
    </cofactor>
    <text evidence="12">Binds 1 Mn(2+) ion per subunit.</text>
</comment>
<feature type="binding site" evidence="12">
    <location>
        <position position="35"/>
    </location>
    <ligand>
        <name>Mn(2+)</name>
        <dbReference type="ChEBI" id="CHEBI:29035"/>
    </ligand>
</feature>
<feature type="active site" evidence="12">
    <location>
        <position position="70"/>
    </location>
</feature>
<accession>A0A1B1NCU8</accession>
<dbReference type="EC" id="5.3.3.2" evidence="4 12"/>
<comment type="catalytic activity">
    <reaction evidence="12">
        <text>isopentenyl diphosphate = dimethylallyl diphosphate</text>
        <dbReference type="Rhea" id="RHEA:23284"/>
        <dbReference type="ChEBI" id="CHEBI:57623"/>
        <dbReference type="ChEBI" id="CHEBI:128769"/>
        <dbReference type="EC" id="5.3.3.2"/>
    </reaction>
</comment>
<dbReference type="RefSeq" id="WP_066639090.1">
    <property type="nucleotide sequence ID" value="NZ_CP014989.1"/>
</dbReference>
<sequence length="550" mass="59591">MTDVVQDLVVLVDDDGHPVGTAPRPDVHTTSTPRHRAFSLYLFDDQGRVLLTRRALSKRTWPGVWTNACCGHPRPDEPDGAAVRRRLQEELGVDVTDLQLALPTFAYRATDASGIVENEVCPVFAGRVSGELSPDPAEVAEHLWVPWDDLVAGVRSVPGVYSPWAVEQVTLLESERLRLPLRPEPSSEPAVGGAEPRATLDRVESLIGAECSWTDQMWSTLAPSGPVDLIADEPGDLPSWLRTVLTNGGKRLRPRMGHWGFVAAGGRIGSQCHDDLVRVAAALEMLHAFALIHDDVMDQSSTRRGAPAAHVVAARRHREGGGQGRAERFGENIAILLGDLAHSLADRLVNPLPSTMRDYWYELNLELIAGQRGDLTGSAAGRRDLAHAEAVAALKSGAYTIERPLQLGSLAAIADGEQREALARYGAHLGRAFAWRDDILGVWGEPERTGKPSGDDLREGKTTLIWVLGAERLTGPAAVAMARVGTPQARPEDVGVLQEALEAAGVREDLERRIREEVDAAEAALRAEVLTEEGIAGLRDEARAIAWRDA</sequence>
<dbReference type="Pfam" id="PF00348">
    <property type="entry name" value="polyprenyl_synt"/>
    <property type="match status" value="1"/>
</dbReference>
<dbReference type="NCBIfam" id="NF002995">
    <property type="entry name" value="PRK03759.1"/>
    <property type="match status" value="1"/>
</dbReference>
<comment type="similarity">
    <text evidence="2">Belongs to the FPP/GGPP synthase family.</text>
</comment>
<protein>
    <recommendedName>
        <fullName evidence="4 12">Isopentenyl-diphosphate Delta-isomerase</fullName>
        <shortName evidence="12">IPP isomerase</shortName>
        <ecNumber evidence="4 12">5.3.3.2</ecNumber>
    </recommendedName>
    <alternativeName>
        <fullName evidence="12">IPP:DMAPP isomerase</fullName>
    </alternativeName>
    <alternativeName>
        <fullName evidence="12">Isopentenyl pyrophosphate isomerase</fullName>
    </alternativeName>
</protein>
<keyword evidence="6" id="KW-0808">Transferase</keyword>
<evidence type="ECO:0000256" key="1">
    <source>
        <dbReference type="ARBA" id="ARBA00004826"/>
    </source>
</evidence>
<feature type="binding site" evidence="12">
    <location>
        <position position="72"/>
    </location>
    <ligand>
        <name>Mn(2+)</name>
        <dbReference type="ChEBI" id="CHEBI:29035"/>
    </ligand>
</feature>
<dbReference type="Gene3D" id="1.10.600.10">
    <property type="entry name" value="Farnesyl Diphosphate Synthase"/>
    <property type="match status" value="1"/>
</dbReference>
<evidence type="ECO:0000256" key="12">
    <source>
        <dbReference type="HAMAP-Rule" id="MF_00202"/>
    </source>
</evidence>
<dbReference type="InterPro" id="IPR033749">
    <property type="entry name" value="Polyprenyl_synt_CS"/>
</dbReference>
<dbReference type="Gene3D" id="3.90.79.10">
    <property type="entry name" value="Nucleoside Triphosphate Pyrophosphohydrolase"/>
    <property type="match status" value="1"/>
</dbReference>
<evidence type="ECO:0000313" key="14">
    <source>
        <dbReference type="EMBL" id="ANS79195.1"/>
    </source>
</evidence>
<organism evidence="14 15">
    <name type="scientific">Serinicoccus hydrothermalis</name>
    <dbReference type="NCBI Taxonomy" id="1758689"/>
    <lineage>
        <taxon>Bacteria</taxon>
        <taxon>Bacillati</taxon>
        <taxon>Actinomycetota</taxon>
        <taxon>Actinomycetes</taxon>
        <taxon>Micrococcales</taxon>
        <taxon>Ornithinimicrobiaceae</taxon>
        <taxon>Serinicoccus</taxon>
    </lineage>
</organism>
<dbReference type="InterPro" id="IPR015797">
    <property type="entry name" value="NUDIX_hydrolase-like_dom_sf"/>
</dbReference>
<evidence type="ECO:0000256" key="7">
    <source>
        <dbReference type="ARBA" id="ARBA00022723"/>
    </source>
</evidence>
<evidence type="ECO:0000256" key="5">
    <source>
        <dbReference type="ARBA" id="ARBA00022490"/>
    </source>
</evidence>
<comment type="similarity">
    <text evidence="3 12">Belongs to the IPP isomerase type 1 family.</text>
</comment>
<evidence type="ECO:0000256" key="8">
    <source>
        <dbReference type="ARBA" id="ARBA00022842"/>
    </source>
</evidence>
<dbReference type="InterPro" id="IPR056375">
    <property type="entry name" value="Idi_bact"/>
</dbReference>
<dbReference type="GO" id="GO:0004452">
    <property type="term" value="F:isopentenyl-diphosphate delta-isomerase activity"/>
    <property type="evidence" value="ECO:0007669"/>
    <property type="project" value="UniProtKB-UniRule"/>
</dbReference>
<dbReference type="OrthoDB" id="9809458at2"/>
<comment type="subcellular location">
    <subcellularLocation>
        <location evidence="12">Cytoplasm</location>
    </subcellularLocation>
</comment>
<dbReference type="CDD" id="cd02885">
    <property type="entry name" value="NUDIX_IPP_Isomerase"/>
    <property type="match status" value="1"/>
</dbReference>
<dbReference type="PANTHER" id="PTHR12001:SF85">
    <property type="entry name" value="SHORT CHAIN ISOPRENYL DIPHOSPHATE SYNTHASE"/>
    <property type="match status" value="1"/>
</dbReference>
<comment type="cofactor">
    <cofactor evidence="12">
        <name>Mg(2+)</name>
        <dbReference type="ChEBI" id="CHEBI:18420"/>
    </cofactor>
    <text evidence="12">Binds 1 Mg(2+) ion per subunit. The magnesium ion binds only when substrate is bound.</text>
</comment>
<dbReference type="EMBL" id="CP014989">
    <property type="protein sequence ID" value="ANS79195.1"/>
    <property type="molecule type" value="Genomic_DNA"/>
</dbReference>